<organism evidence="1 3">
    <name type="scientific">Cannabis sativa</name>
    <name type="common">Hemp</name>
    <name type="synonym">Marijuana</name>
    <dbReference type="NCBI Taxonomy" id="3483"/>
    <lineage>
        <taxon>Eukaryota</taxon>
        <taxon>Viridiplantae</taxon>
        <taxon>Streptophyta</taxon>
        <taxon>Embryophyta</taxon>
        <taxon>Tracheophyta</taxon>
        <taxon>Spermatophyta</taxon>
        <taxon>Magnoliopsida</taxon>
        <taxon>eudicotyledons</taxon>
        <taxon>Gunneridae</taxon>
        <taxon>Pentapetalae</taxon>
        <taxon>rosids</taxon>
        <taxon>fabids</taxon>
        <taxon>Rosales</taxon>
        <taxon>Cannabaceae</taxon>
        <taxon>Cannabis</taxon>
    </lineage>
</organism>
<evidence type="ECO:0000313" key="3">
    <source>
        <dbReference type="Proteomes" id="UP000525078"/>
    </source>
</evidence>
<evidence type="ECO:0000313" key="2">
    <source>
        <dbReference type="EnsemblPlants" id="cds.evm.model.03.587"/>
    </source>
</evidence>
<dbReference type="AlphaFoldDB" id="A0A7J6HC11"/>
<dbReference type="Proteomes" id="UP000525078">
    <property type="component" value="Unassembled WGS sequence"/>
</dbReference>
<keyword evidence="4" id="KW-1185">Reference proteome</keyword>
<protein>
    <submittedName>
        <fullName evidence="1 2">Uncharacterized protein</fullName>
    </submittedName>
</protein>
<proteinExistence type="predicted"/>
<gene>
    <name evidence="1" type="ORF">F8388_003045</name>
</gene>
<reference evidence="2" key="3">
    <citation type="submission" date="2021-03" db="UniProtKB">
        <authorList>
            <consortium name="EnsemblPlants"/>
        </authorList>
    </citation>
    <scope>IDENTIFICATION</scope>
</reference>
<dbReference type="OMA" id="HLTCATI"/>
<evidence type="ECO:0000313" key="4">
    <source>
        <dbReference type="Proteomes" id="UP000596661"/>
    </source>
</evidence>
<reference evidence="2 4" key="1">
    <citation type="submission" date="2018-11" db="EMBL/GenBank/DDBJ databases">
        <authorList>
            <person name="Grassa J C."/>
        </authorList>
    </citation>
    <scope>NUCLEOTIDE SEQUENCE [LARGE SCALE GENOMIC DNA]</scope>
</reference>
<dbReference type="Proteomes" id="UP000596661">
    <property type="component" value="Chromosome 3"/>
</dbReference>
<dbReference type="EMBL" id="UZAU01000261">
    <property type="status" value="NOT_ANNOTATED_CDS"/>
    <property type="molecule type" value="Genomic_DNA"/>
</dbReference>
<dbReference type="EnsemblPlants" id="evm.model.03.587">
    <property type="protein sequence ID" value="cds.evm.model.03.587"/>
    <property type="gene ID" value="evm.TU.03.587"/>
</dbReference>
<dbReference type="EMBL" id="JAATIP010000017">
    <property type="protein sequence ID" value="KAF4392625.1"/>
    <property type="molecule type" value="Genomic_DNA"/>
</dbReference>
<reference evidence="1 3" key="2">
    <citation type="journal article" date="2020" name="bioRxiv">
        <title>Sequence and annotation of 42 cannabis genomes reveals extensive copy number variation in cannabinoid synthesis and pathogen resistance genes.</title>
        <authorList>
            <person name="Mckernan K.J."/>
            <person name="Helbert Y."/>
            <person name="Kane L.T."/>
            <person name="Ebling H."/>
            <person name="Zhang L."/>
            <person name="Liu B."/>
            <person name="Eaton Z."/>
            <person name="Mclaughlin S."/>
            <person name="Kingan S."/>
            <person name="Baybayan P."/>
            <person name="Concepcion G."/>
            <person name="Jordan M."/>
            <person name="Riva A."/>
            <person name="Barbazuk W."/>
            <person name="Harkins T."/>
        </authorList>
    </citation>
    <scope>NUCLEOTIDE SEQUENCE [LARGE SCALE GENOMIC DNA]</scope>
    <source>
        <strain evidence="3">cv. Jamaican Lion 4</strain>
        <strain evidence="1">Mother</strain>
        <tissue evidence="1">Leaf</tissue>
    </source>
</reference>
<accession>A0A7J6HC11</accession>
<name>A0A7J6HC11_CANSA</name>
<evidence type="ECO:0000313" key="1">
    <source>
        <dbReference type="EMBL" id="KAF4392625.1"/>
    </source>
</evidence>
<accession>A0A803P9L1</accession>
<sequence length="152" mass="17223">METEVSNQVYTHGSLQISEVKDTTTTISTSIHTMSPMCGLSPNYKGSTLYDSYELHAVVHQLNKAIQGSKAFSPPYIYNPNSPFYRKRQNQIYKENKESSKKLTLSNLSSASILDGSKSRYSRGAWVVTREVVTRLWKKVKQGLLLRNKQSN</sequence>
<dbReference type="Gramene" id="evm.model.03.587">
    <property type="protein sequence ID" value="cds.evm.model.03.587"/>
    <property type="gene ID" value="evm.TU.03.587"/>
</dbReference>